<evidence type="ECO:0000256" key="1">
    <source>
        <dbReference type="ARBA" id="ARBA00022428"/>
    </source>
</evidence>
<dbReference type="PANTHER" id="PTHR43591">
    <property type="entry name" value="METHYLTRANSFERASE"/>
    <property type="match status" value="1"/>
</dbReference>
<proteinExistence type="inferred from homology"/>
<feature type="binding site" evidence="6">
    <location>
        <position position="102"/>
    </location>
    <ligand>
        <name>S-adenosyl-L-methionine</name>
        <dbReference type="ChEBI" id="CHEBI:59789"/>
    </ligand>
</feature>
<sequence length="255" mass="28503">MQHNTEQDKTTHFGFETVAEQDKQKKVGEVFHSVAQKYNIMNDVMSAGLHRLWKRFAVDVSGVGQGDKVLDIAGGSGDLSRLFARKVGTQSAHNPGQVILTDINASMLGVGRDRLIDDGLNIPAAQCNAETLPFADETFDCVIVAFGLRNMTHKDAALREMQRVLKPGGRLLVLEFSKVWQPLEKLYDAYSFKLLPKLGKWIANDEPSYRYLAESIRMHPDQETLKQMMYEAGFAKVDYYNLTAGVVALHKGVKI</sequence>
<dbReference type="RefSeq" id="WP_091469879.1">
    <property type="nucleotide sequence ID" value="NZ_FNFX01000001.1"/>
</dbReference>
<dbReference type="InterPro" id="IPR023576">
    <property type="entry name" value="UbiE/COQ5_MeTrFase_CS"/>
</dbReference>
<comment type="function">
    <text evidence="6">Methyltransferase required for the conversion of demethylmenaquinol (DMKH2) to menaquinol (MKH2) and the conversion of 2-polyprenyl-6-methoxy-1,4-benzoquinol (DDMQH2) to 2-polyprenyl-3-methyl-6-methoxy-1,4-benzoquinol (DMQH2).</text>
</comment>
<dbReference type="AlphaFoldDB" id="A0A1G9A3Z5"/>
<dbReference type="NCBIfam" id="NF001240">
    <property type="entry name" value="PRK00216.1-1"/>
    <property type="match status" value="1"/>
</dbReference>
<comment type="caution">
    <text evidence="6">Lacks conserved residue(s) required for the propagation of feature annotation.</text>
</comment>
<feature type="binding site" evidence="6">
    <location>
        <position position="76"/>
    </location>
    <ligand>
        <name>S-adenosyl-L-methionine</name>
        <dbReference type="ChEBI" id="CHEBI:59789"/>
    </ligand>
</feature>
<feature type="binding site" evidence="6">
    <location>
        <begin position="128"/>
        <end position="129"/>
    </location>
    <ligand>
        <name>S-adenosyl-L-methionine</name>
        <dbReference type="ChEBI" id="CHEBI:59789"/>
    </ligand>
</feature>
<dbReference type="Pfam" id="PF01209">
    <property type="entry name" value="Ubie_methyltran"/>
    <property type="match status" value="1"/>
</dbReference>
<dbReference type="InterPro" id="IPR004033">
    <property type="entry name" value="UbiE/COQ5_MeTrFase"/>
</dbReference>
<evidence type="ECO:0000256" key="6">
    <source>
        <dbReference type="HAMAP-Rule" id="MF_01813"/>
    </source>
</evidence>
<dbReference type="STRING" id="492660.SAMN05192566_0675"/>
<evidence type="ECO:0000256" key="5">
    <source>
        <dbReference type="ARBA" id="ARBA00022691"/>
    </source>
</evidence>
<evidence type="ECO:0000313" key="7">
    <source>
        <dbReference type="EMBL" id="SDK22048.1"/>
    </source>
</evidence>
<dbReference type="EC" id="2.1.1.201" evidence="6"/>
<comment type="catalytic activity">
    <reaction evidence="6">
        <text>a 2-demethylmenaquinol + S-adenosyl-L-methionine = a menaquinol + S-adenosyl-L-homocysteine + H(+)</text>
        <dbReference type="Rhea" id="RHEA:42640"/>
        <dbReference type="Rhea" id="RHEA-COMP:9539"/>
        <dbReference type="Rhea" id="RHEA-COMP:9563"/>
        <dbReference type="ChEBI" id="CHEBI:15378"/>
        <dbReference type="ChEBI" id="CHEBI:18151"/>
        <dbReference type="ChEBI" id="CHEBI:55437"/>
        <dbReference type="ChEBI" id="CHEBI:57856"/>
        <dbReference type="ChEBI" id="CHEBI:59789"/>
        <dbReference type="EC" id="2.1.1.163"/>
    </reaction>
</comment>
<dbReference type="NCBIfam" id="TIGR01934">
    <property type="entry name" value="MenG_MenH_UbiE"/>
    <property type="match status" value="1"/>
</dbReference>
<comment type="catalytic activity">
    <reaction evidence="6">
        <text>a 2-methoxy-6-(all-trans-polyprenyl)benzene-1,4-diol + S-adenosyl-L-methionine = a 5-methoxy-2-methyl-3-(all-trans-polyprenyl)benzene-1,4-diol + S-adenosyl-L-homocysteine + H(+)</text>
        <dbReference type="Rhea" id="RHEA:28286"/>
        <dbReference type="Rhea" id="RHEA-COMP:10858"/>
        <dbReference type="Rhea" id="RHEA-COMP:10859"/>
        <dbReference type="ChEBI" id="CHEBI:15378"/>
        <dbReference type="ChEBI" id="CHEBI:57856"/>
        <dbReference type="ChEBI" id="CHEBI:59789"/>
        <dbReference type="ChEBI" id="CHEBI:84166"/>
        <dbReference type="ChEBI" id="CHEBI:84167"/>
        <dbReference type="EC" id="2.1.1.201"/>
    </reaction>
</comment>
<organism evidence="7 8">
    <name type="scientific">Methylophilus rhizosphaerae</name>
    <dbReference type="NCBI Taxonomy" id="492660"/>
    <lineage>
        <taxon>Bacteria</taxon>
        <taxon>Pseudomonadati</taxon>
        <taxon>Pseudomonadota</taxon>
        <taxon>Betaproteobacteria</taxon>
        <taxon>Nitrosomonadales</taxon>
        <taxon>Methylophilaceae</taxon>
        <taxon>Methylophilus</taxon>
    </lineage>
</organism>
<comment type="pathway">
    <text evidence="6">Quinol/quinone metabolism; menaquinone biosynthesis; menaquinol from 1,4-dihydroxy-2-naphthoate: step 2/2.</text>
</comment>
<dbReference type="CDD" id="cd02440">
    <property type="entry name" value="AdoMet_MTases"/>
    <property type="match status" value="1"/>
</dbReference>
<dbReference type="PROSITE" id="PS01183">
    <property type="entry name" value="UBIE_1"/>
    <property type="match status" value="1"/>
</dbReference>
<dbReference type="PROSITE" id="PS01184">
    <property type="entry name" value="UBIE_2"/>
    <property type="match status" value="1"/>
</dbReference>
<protein>
    <recommendedName>
        <fullName evidence="6">Ubiquinone/menaquinone biosynthesis C-methyltransferase UbiE</fullName>
        <ecNumber evidence="6">2.1.1.163</ecNumber>
        <ecNumber evidence="6">2.1.1.201</ecNumber>
    </recommendedName>
    <alternativeName>
        <fullName evidence="6">2-methoxy-6-polyprenyl-1,4-benzoquinol methylase</fullName>
    </alternativeName>
    <alternativeName>
        <fullName evidence="6">Demethylmenaquinone methyltransferase</fullName>
    </alternativeName>
</protein>
<gene>
    <name evidence="6" type="primary">ubiE</name>
    <name evidence="7" type="ORF">SAMN05192566_0675</name>
</gene>
<keyword evidence="3 6" id="KW-0808">Transferase</keyword>
<dbReference type="UniPathway" id="UPA00079">
    <property type="reaction ID" value="UER00169"/>
</dbReference>
<comment type="pathway">
    <text evidence="6">Cofactor biosynthesis; ubiquinone biosynthesis.</text>
</comment>
<evidence type="ECO:0000256" key="3">
    <source>
        <dbReference type="ARBA" id="ARBA00022679"/>
    </source>
</evidence>
<accession>A0A1G9A3Z5</accession>
<dbReference type="PANTHER" id="PTHR43591:SF24">
    <property type="entry name" value="2-METHOXY-6-POLYPRENYL-1,4-BENZOQUINOL METHYLASE, MITOCHONDRIAL"/>
    <property type="match status" value="1"/>
</dbReference>
<dbReference type="HAMAP" id="MF_01813">
    <property type="entry name" value="MenG_UbiE_methyltr"/>
    <property type="match status" value="1"/>
</dbReference>
<comment type="similarity">
    <text evidence="6">Belongs to the class I-like SAM-binding methyltransferase superfamily. MenG/UbiE family.</text>
</comment>
<keyword evidence="2 6" id="KW-0489">Methyltransferase</keyword>
<keyword evidence="5 6" id="KW-0949">S-adenosyl-L-methionine</keyword>
<evidence type="ECO:0000313" key="8">
    <source>
        <dbReference type="Proteomes" id="UP000198629"/>
    </source>
</evidence>
<reference evidence="8" key="1">
    <citation type="submission" date="2016-10" db="EMBL/GenBank/DDBJ databases">
        <authorList>
            <person name="Varghese N."/>
            <person name="Submissions S."/>
        </authorList>
    </citation>
    <scope>NUCLEOTIDE SEQUENCE [LARGE SCALE GENOMIC DNA]</scope>
    <source>
        <strain evidence="8">CBMB127</strain>
    </source>
</reference>
<dbReference type="EMBL" id="FNFX01000001">
    <property type="protein sequence ID" value="SDK22048.1"/>
    <property type="molecule type" value="Genomic_DNA"/>
</dbReference>
<dbReference type="Proteomes" id="UP000198629">
    <property type="component" value="Unassembled WGS sequence"/>
</dbReference>
<name>A0A1G9A3Z5_9PROT</name>
<dbReference type="EC" id="2.1.1.163" evidence="6"/>
<dbReference type="PROSITE" id="PS51608">
    <property type="entry name" value="SAM_MT_UBIE"/>
    <property type="match status" value="1"/>
</dbReference>
<dbReference type="GO" id="GO:0009060">
    <property type="term" value="P:aerobic respiration"/>
    <property type="evidence" value="ECO:0007669"/>
    <property type="project" value="UniProtKB-UniRule"/>
</dbReference>
<dbReference type="GO" id="GO:0032259">
    <property type="term" value="P:methylation"/>
    <property type="evidence" value="ECO:0007669"/>
    <property type="project" value="UniProtKB-KW"/>
</dbReference>
<evidence type="ECO:0000256" key="4">
    <source>
        <dbReference type="ARBA" id="ARBA00022688"/>
    </source>
</evidence>
<dbReference type="Gene3D" id="3.40.50.150">
    <property type="entry name" value="Vaccinia Virus protein VP39"/>
    <property type="match status" value="1"/>
</dbReference>
<dbReference type="SUPFAM" id="SSF53335">
    <property type="entry name" value="S-adenosyl-L-methionine-dependent methyltransferases"/>
    <property type="match status" value="1"/>
</dbReference>
<dbReference type="GO" id="GO:0009234">
    <property type="term" value="P:menaquinone biosynthetic process"/>
    <property type="evidence" value="ECO:0007669"/>
    <property type="project" value="UniProtKB-UniRule"/>
</dbReference>
<keyword evidence="8" id="KW-1185">Reference proteome</keyword>
<dbReference type="InterPro" id="IPR029063">
    <property type="entry name" value="SAM-dependent_MTases_sf"/>
</dbReference>
<dbReference type="GO" id="GO:0043770">
    <property type="term" value="F:demethylmenaquinone methyltransferase activity"/>
    <property type="evidence" value="ECO:0007669"/>
    <property type="project" value="UniProtKB-UniRule"/>
</dbReference>
<keyword evidence="4 6" id="KW-0831">Ubiquinone biosynthesis</keyword>
<dbReference type="OrthoDB" id="9808140at2"/>
<keyword evidence="1 6" id="KW-0474">Menaquinone biosynthesis</keyword>
<evidence type="ECO:0000256" key="2">
    <source>
        <dbReference type="ARBA" id="ARBA00022603"/>
    </source>
</evidence>
<dbReference type="UniPathway" id="UPA00232"/>
<dbReference type="GO" id="GO:0008425">
    <property type="term" value="F:2-methoxy-6-polyprenyl-1,4-benzoquinol methyltransferase activity"/>
    <property type="evidence" value="ECO:0007669"/>
    <property type="project" value="UniProtKB-UniRule"/>
</dbReference>